<dbReference type="CDD" id="cd01049">
    <property type="entry name" value="RNRR2"/>
    <property type="match status" value="1"/>
</dbReference>
<keyword evidence="6 7" id="KW-0472">Membrane</keyword>
<dbReference type="InterPro" id="IPR043129">
    <property type="entry name" value="ATPase_NBD"/>
</dbReference>
<dbReference type="OrthoDB" id="7030570at2759"/>
<dbReference type="InterPro" id="IPR000905">
    <property type="entry name" value="Gcp-like_dom"/>
</dbReference>
<comment type="similarity">
    <text evidence="2">Belongs to the ribonucleoside diphosphate reductase small chain family.</text>
</comment>
<protein>
    <submittedName>
        <fullName evidence="9">Probable ribonucleoside-diphosphate reductase small subunit 048L</fullName>
    </submittedName>
</protein>
<dbReference type="InterPro" id="IPR000358">
    <property type="entry name" value="RNR_small_fam"/>
</dbReference>
<feature type="transmembrane region" description="Helical" evidence="7">
    <location>
        <begin position="57"/>
        <end position="79"/>
    </location>
</feature>
<dbReference type="InterPro" id="IPR009078">
    <property type="entry name" value="Ferritin-like_SF"/>
</dbReference>
<comment type="subcellular location">
    <subcellularLocation>
        <location evidence="1">Membrane</location>
        <topology evidence="1">Multi-pass membrane protein</topology>
    </subcellularLocation>
</comment>
<keyword evidence="5 7" id="KW-1133">Transmembrane helix</keyword>
<dbReference type="InterPro" id="IPR022496">
    <property type="entry name" value="T6A_TsaB"/>
</dbReference>
<dbReference type="InterPro" id="IPR012348">
    <property type="entry name" value="RNR-like"/>
</dbReference>
<evidence type="ECO:0000259" key="8">
    <source>
        <dbReference type="Pfam" id="PF00814"/>
    </source>
</evidence>
<dbReference type="PANTHER" id="PTHR23409">
    <property type="entry name" value="RIBONUCLEOSIDE-DIPHOSPHATE REDUCTASE SMALL CHAIN"/>
    <property type="match status" value="1"/>
</dbReference>
<dbReference type="Pfam" id="PF00375">
    <property type="entry name" value="SDF"/>
    <property type="match status" value="1"/>
</dbReference>
<keyword evidence="10" id="KW-1185">Reference proteome</keyword>
<dbReference type="InterPro" id="IPR036458">
    <property type="entry name" value="Na:dicarbo_symporter_sf"/>
</dbReference>
<feature type="transmembrane region" description="Helical" evidence="7">
    <location>
        <begin position="272"/>
        <end position="294"/>
    </location>
</feature>
<evidence type="ECO:0000256" key="6">
    <source>
        <dbReference type="ARBA" id="ARBA00023136"/>
    </source>
</evidence>
<feature type="domain" description="Gcp-like" evidence="8">
    <location>
        <begin position="420"/>
        <end position="494"/>
    </location>
</feature>
<feature type="transmembrane region" description="Helical" evidence="7">
    <location>
        <begin position="306"/>
        <end position="330"/>
    </location>
</feature>
<dbReference type="GO" id="GO:0015293">
    <property type="term" value="F:symporter activity"/>
    <property type="evidence" value="ECO:0007669"/>
    <property type="project" value="InterPro"/>
</dbReference>
<dbReference type="PANTHER" id="PTHR23409:SF18">
    <property type="entry name" value="RIBONUCLEOSIDE-DIPHOSPHATE REDUCTASE SUBUNIT M2"/>
    <property type="match status" value="1"/>
</dbReference>
<dbReference type="SUPFAM" id="SSF53067">
    <property type="entry name" value="Actin-like ATPase domain"/>
    <property type="match status" value="1"/>
</dbReference>
<dbReference type="Pfam" id="PF00814">
    <property type="entry name" value="TsaD"/>
    <property type="match status" value="1"/>
</dbReference>
<proteinExistence type="inferred from homology"/>
<dbReference type="GO" id="GO:0009263">
    <property type="term" value="P:deoxyribonucleotide biosynthetic process"/>
    <property type="evidence" value="ECO:0007669"/>
    <property type="project" value="InterPro"/>
</dbReference>
<sequence>METIHIAAYSYLLDTIGMPESEYQAFLKYDAMRKKYEYMLEFEESKKHDKKHVAKTLAVFGAFTEGLQLFASFAILLNFQRFGKMKGMGQIIAWSARDETLHTNSIIMLFNTFIKENNEIWDNEFKEELYSACRTIVELEDEFIKLAFDLGDVKGLSAEEVRNYIRYVANRRLMQLGLESIYDVNDNPVPWLDEILNGVEHTNFFENRVTEYSRAATQGTWEEAFTENDTNNRLPLLLSNFHALACGFVSSIVVSILLPKKSKELSNKMLDLTLFILKTFLTPIIPIFVLGLALKMQHDQVLSIIFKDYSIIFIIIASATYLYVFLLYGAANSFKITSWIASIGNMIPAFITAMSTMSSNATMPLSLEGSKKNVKQPDIASSVVPITASFHLVAIDTVGIGSSIAIVDYDGNCFVERNFTSNRHAESFFQILSTLFDKHNYNYDKIDHLAVVVGPGSFTGIRVGISAAQGINLATNKPLYGVSALEAQAYAISLLCANSKKNIRAIIKNAQGFYTQLFDFNLLPLSGPTSVRDLVTTTYGLH</sequence>
<dbReference type="Gene3D" id="1.10.620.20">
    <property type="entry name" value="Ribonucleotide Reductase, subunit A"/>
    <property type="match status" value="1"/>
</dbReference>
<dbReference type="InterPro" id="IPR033909">
    <property type="entry name" value="RNR_small"/>
</dbReference>
<keyword evidence="4 7" id="KW-0812">Transmembrane</keyword>
<keyword evidence="3" id="KW-0813">Transport</keyword>
<evidence type="ECO:0000256" key="5">
    <source>
        <dbReference type="ARBA" id="ARBA00022989"/>
    </source>
</evidence>
<dbReference type="GO" id="GO:0016491">
    <property type="term" value="F:oxidoreductase activity"/>
    <property type="evidence" value="ECO:0007669"/>
    <property type="project" value="InterPro"/>
</dbReference>
<feature type="transmembrane region" description="Helical" evidence="7">
    <location>
        <begin position="241"/>
        <end position="260"/>
    </location>
</feature>
<gene>
    <name evidence="9" type="primary">IIV3-048L</name>
    <name evidence="9" type="ORF">NPIL_69451</name>
</gene>
<evidence type="ECO:0000256" key="3">
    <source>
        <dbReference type="ARBA" id="ARBA00022448"/>
    </source>
</evidence>
<dbReference type="SUPFAM" id="SSF118215">
    <property type="entry name" value="Proton glutamate symport protein"/>
    <property type="match status" value="1"/>
</dbReference>
<evidence type="ECO:0000256" key="1">
    <source>
        <dbReference type="ARBA" id="ARBA00004141"/>
    </source>
</evidence>
<evidence type="ECO:0000256" key="7">
    <source>
        <dbReference type="SAM" id="Phobius"/>
    </source>
</evidence>
<evidence type="ECO:0000256" key="2">
    <source>
        <dbReference type="ARBA" id="ARBA00009303"/>
    </source>
</evidence>
<dbReference type="NCBIfam" id="TIGR03725">
    <property type="entry name" value="T6A_YeaZ"/>
    <property type="match status" value="1"/>
</dbReference>
<dbReference type="EMBL" id="BMAW01041145">
    <property type="protein sequence ID" value="GFU62500.1"/>
    <property type="molecule type" value="Genomic_DNA"/>
</dbReference>
<evidence type="ECO:0000313" key="9">
    <source>
        <dbReference type="EMBL" id="GFU62500.1"/>
    </source>
</evidence>
<dbReference type="GO" id="GO:0002949">
    <property type="term" value="P:tRNA threonylcarbamoyladenosine modification"/>
    <property type="evidence" value="ECO:0007669"/>
    <property type="project" value="InterPro"/>
</dbReference>
<comment type="caution">
    <text evidence="9">The sequence shown here is derived from an EMBL/GenBank/DDBJ whole genome shotgun (WGS) entry which is preliminary data.</text>
</comment>
<accession>A0A8X6R8S3</accession>
<feature type="transmembrane region" description="Helical" evidence="7">
    <location>
        <begin position="336"/>
        <end position="357"/>
    </location>
</feature>
<reference evidence="9" key="1">
    <citation type="submission" date="2020-08" db="EMBL/GenBank/DDBJ databases">
        <title>Multicomponent nature underlies the extraordinary mechanical properties of spider dragline silk.</title>
        <authorList>
            <person name="Kono N."/>
            <person name="Nakamura H."/>
            <person name="Mori M."/>
            <person name="Yoshida Y."/>
            <person name="Ohtoshi R."/>
            <person name="Malay A.D."/>
            <person name="Moran D.A.P."/>
            <person name="Tomita M."/>
            <person name="Numata K."/>
            <person name="Arakawa K."/>
        </authorList>
    </citation>
    <scope>NUCLEOTIDE SEQUENCE</scope>
</reference>
<dbReference type="SUPFAM" id="SSF47240">
    <property type="entry name" value="Ferritin-like"/>
    <property type="match status" value="1"/>
</dbReference>
<evidence type="ECO:0000313" key="10">
    <source>
        <dbReference type="Proteomes" id="UP000887013"/>
    </source>
</evidence>
<organism evidence="9 10">
    <name type="scientific">Nephila pilipes</name>
    <name type="common">Giant wood spider</name>
    <name type="synonym">Nephila maculata</name>
    <dbReference type="NCBI Taxonomy" id="299642"/>
    <lineage>
        <taxon>Eukaryota</taxon>
        <taxon>Metazoa</taxon>
        <taxon>Ecdysozoa</taxon>
        <taxon>Arthropoda</taxon>
        <taxon>Chelicerata</taxon>
        <taxon>Arachnida</taxon>
        <taxon>Araneae</taxon>
        <taxon>Araneomorphae</taxon>
        <taxon>Entelegynae</taxon>
        <taxon>Araneoidea</taxon>
        <taxon>Nephilidae</taxon>
        <taxon>Nephila</taxon>
    </lineage>
</organism>
<dbReference type="Gene3D" id="3.30.420.40">
    <property type="match status" value="1"/>
</dbReference>
<dbReference type="Pfam" id="PF00268">
    <property type="entry name" value="Ribonuc_red_sm"/>
    <property type="match status" value="1"/>
</dbReference>
<dbReference type="GO" id="GO:0016020">
    <property type="term" value="C:membrane"/>
    <property type="evidence" value="ECO:0007669"/>
    <property type="project" value="UniProtKB-SubCell"/>
</dbReference>
<dbReference type="NCBIfam" id="NF007186">
    <property type="entry name" value="PRK09614.1-5"/>
    <property type="match status" value="1"/>
</dbReference>
<evidence type="ECO:0000256" key="4">
    <source>
        <dbReference type="ARBA" id="ARBA00022692"/>
    </source>
</evidence>
<dbReference type="Proteomes" id="UP000887013">
    <property type="component" value="Unassembled WGS sequence"/>
</dbReference>
<dbReference type="AlphaFoldDB" id="A0A8X6R8S3"/>
<name>A0A8X6R8S3_NEPPI</name>
<dbReference type="InterPro" id="IPR001991">
    <property type="entry name" value="Na-dicarboxylate_symporter"/>
</dbReference>